<dbReference type="PANTHER" id="PTHR15111:SF0">
    <property type="entry name" value="UNCONVENTIONAL PREFOLDIN RPB5 INTERACTOR 1"/>
    <property type="match status" value="1"/>
</dbReference>
<keyword evidence="5" id="KW-0175">Coiled coil</keyword>
<feature type="compositionally biased region" description="Acidic residues" evidence="6">
    <location>
        <begin position="276"/>
        <end position="289"/>
    </location>
</feature>
<dbReference type="SUPFAM" id="SSF46579">
    <property type="entry name" value="Prefoldin"/>
    <property type="match status" value="1"/>
</dbReference>
<dbReference type="Proteomes" id="UP000095287">
    <property type="component" value="Unplaced"/>
</dbReference>
<feature type="compositionally biased region" description="Basic and acidic residues" evidence="6">
    <location>
        <begin position="339"/>
        <end position="377"/>
    </location>
</feature>
<reference evidence="8" key="1">
    <citation type="submission" date="2016-11" db="UniProtKB">
        <authorList>
            <consortium name="WormBaseParasite"/>
        </authorList>
    </citation>
    <scope>IDENTIFICATION</scope>
</reference>
<evidence type="ECO:0000313" key="8">
    <source>
        <dbReference type="WBParaSite" id="L893_g27582.t1"/>
    </source>
</evidence>
<dbReference type="GO" id="GO:0000122">
    <property type="term" value="P:negative regulation of transcription by RNA polymerase II"/>
    <property type="evidence" value="ECO:0007669"/>
    <property type="project" value="TreeGrafter"/>
</dbReference>
<protein>
    <submittedName>
        <fullName evidence="8">Unconventional prefoldin RPB5 interactor</fullName>
    </submittedName>
</protein>
<accession>A0A1I7ZLC2</accession>
<evidence type="ECO:0000313" key="7">
    <source>
        <dbReference type="Proteomes" id="UP000095287"/>
    </source>
</evidence>
<feature type="region of interest" description="Disordered" evidence="6">
    <location>
        <begin position="242"/>
        <end position="412"/>
    </location>
</feature>
<dbReference type="GO" id="GO:0003714">
    <property type="term" value="F:transcription corepressor activity"/>
    <property type="evidence" value="ECO:0007669"/>
    <property type="project" value="TreeGrafter"/>
</dbReference>
<keyword evidence="3" id="KW-0539">Nucleus</keyword>
<organism evidence="7 8">
    <name type="scientific">Steinernema glaseri</name>
    <dbReference type="NCBI Taxonomy" id="37863"/>
    <lineage>
        <taxon>Eukaryota</taxon>
        <taxon>Metazoa</taxon>
        <taxon>Ecdysozoa</taxon>
        <taxon>Nematoda</taxon>
        <taxon>Chromadorea</taxon>
        <taxon>Rhabditida</taxon>
        <taxon>Tylenchina</taxon>
        <taxon>Panagrolaimomorpha</taxon>
        <taxon>Strongyloidoidea</taxon>
        <taxon>Steinernematidae</taxon>
        <taxon>Steinernema</taxon>
    </lineage>
</organism>
<comment type="subcellular location">
    <subcellularLocation>
        <location evidence="1">Nucleus</location>
    </subcellularLocation>
</comment>
<dbReference type="Gene3D" id="1.10.287.370">
    <property type="match status" value="1"/>
</dbReference>
<dbReference type="InterPro" id="IPR009053">
    <property type="entry name" value="Prefoldin"/>
</dbReference>
<evidence type="ECO:0000256" key="5">
    <source>
        <dbReference type="SAM" id="Coils"/>
    </source>
</evidence>
<dbReference type="GO" id="GO:0005634">
    <property type="term" value="C:nucleus"/>
    <property type="evidence" value="ECO:0007669"/>
    <property type="project" value="UniProtKB-SubCell"/>
</dbReference>
<dbReference type="PANTHER" id="PTHR15111">
    <property type="entry name" value="RNA POLYMERASE II SUBUNIT 5-MEDIATING PROTEIN NNX3"/>
    <property type="match status" value="1"/>
</dbReference>
<comment type="similarity">
    <text evidence="4">Belongs to the RNA polymerase II subunit 5-mediating protein family.</text>
</comment>
<evidence type="ECO:0000256" key="2">
    <source>
        <dbReference type="ARBA" id="ARBA00011695"/>
    </source>
</evidence>
<evidence type="ECO:0000256" key="1">
    <source>
        <dbReference type="ARBA" id="ARBA00004123"/>
    </source>
</evidence>
<dbReference type="GO" id="GO:0019212">
    <property type="term" value="F:phosphatase inhibitor activity"/>
    <property type="evidence" value="ECO:0007669"/>
    <property type="project" value="TreeGrafter"/>
</dbReference>
<dbReference type="GO" id="GO:0003682">
    <property type="term" value="F:chromatin binding"/>
    <property type="evidence" value="ECO:0007669"/>
    <property type="project" value="TreeGrafter"/>
</dbReference>
<evidence type="ECO:0000256" key="6">
    <source>
        <dbReference type="SAM" id="MobiDB-lite"/>
    </source>
</evidence>
<sequence length="412" mass="47507">MAEGTSATTVAAEQADPAKLKDYLDQVIKKADFYIGEERKKIEEYEAVRDKLKPLPEKLTHAIMVPFGSVAYLPGKLVNTNSVTVNYGDHYFVERSVHQTVEIINRRIKLIQEKIKGYEDEKKLVKDRIDMISRLYDSQEFPEIREPYTEEFEKQKRSKRQREKHVVSKEEFDDIMEHLDKLEMLEAQEEGEASDQAVPKERKEIPKKVPETHVVDTQDGMKKMVVDGVEYSIPRGVPEEDFLQLLEHLEQLENEGEDEDEESDGASDGERYSDHDSDEEGGLDSDDYPEPEKREKKEDEEPEPQGGRKRSVRFNLEDQPQTSSGESQSPSATAKPILRNKDYQSPIDHEAIEKSNQRDVKKILPESKEAFPGKVVERNPVQEVVHHDDPQPSTSGEPPVRMSKFKMQRMKR</sequence>
<name>A0A1I7ZLC2_9BILA</name>
<feature type="compositionally biased region" description="Basic and acidic residues" evidence="6">
    <location>
        <begin position="198"/>
        <end position="220"/>
    </location>
</feature>
<feature type="compositionally biased region" description="Polar residues" evidence="6">
    <location>
        <begin position="318"/>
        <end position="332"/>
    </location>
</feature>
<comment type="subunit">
    <text evidence="2">Heterohexamer of two PFD-alpha type and four PFD-beta type subunits.</text>
</comment>
<evidence type="ECO:0000256" key="4">
    <source>
        <dbReference type="ARBA" id="ARBA00038295"/>
    </source>
</evidence>
<dbReference type="WBParaSite" id="L893_g27582.t1">
    <property type="protein sequence ID" value="L893_g27582.t1"/>
    <property type="gene ID" value="L893_g27582"/>
</dbReference>
<dbReference type="CDD" id="cd23159">
    <property type="entry name" value="Prefoldin_URI1"/>
    <property type="match status" value="1"/>
</dbReference>
<evidence type="ECO:0000256" key="3">
    <source>
        <dbReference type="ARBA" id="ARBA00023242"/>
    </source>
</evidence>
<proteinExistence type="inferred from homology"/>
<feature type="compositionally biased region" description="Basic residues" evidence="6">
    <location>
        <begin position="403"/>
        <end position="412"/>
    </location>
</feature>
<dbReference type="InterPro" id="IPR052255">
    <property type="entry name" value="RNA_pol_II_subunit5-mediator"/>
</dbReference>
<feature type="compositionally biased region" description="Acidic residues" evidence="6">
    <location>
        <begin position="252"/>
        <end position="267"/>
    </location>
</feature>
<keyword evidence="7" id="KW-1185">Reference proteome</keyword>
<dbReference type="AlphaFoldDB" id="A0A1I7ZLC2"/>
<feature type="coiled-coil region" evidence="5">
    <location>
        <begin position="101"/>
        <end position="128"/>
    </location>
</feature>
<feature type="compositionally biased region" description="Basic and acidic residues" evidence="6">
    <location>
        <begin position="290"/>
        <end position="299"/>
    </location>
</feature>
<feature type="region of interest" description="Disordered" evidence="6">
    <location>
        <begin position="188"/>
        <end position="220"/>
    </location>
</feature>
<dbReference type="Pfam" id="PF02996">
    <property type="entry name" value="Prefoldin"/>
    <property type="match status" value="1"/>
</dbReference>
<dbReference type="InterPro" id="IPR004127">
    <property type="entry name" value="Prefoldin_subunit_alpha"/>
</dbReference>